<dbReference type="PROSITE" id="PS50942">
    <property type="entry name" value="ENTH"/>
    <property type="match status" value="1"/>
</dbReference>
<evidence type="ECO:0000313" key="5">
    <source>
        <dbReference type="EMBL" id="WFD26502.1"/>
    </source>
</evidence>
<feature type="compositionally biased region" description="Polar residues" evidence="3">
    <location>
        <begin position="668"/>
        <end position="697"/>
    </location>
</feature>
<reference evidence="5" key="1">
    <citation type="submission" date="2023-03" db="EMBL/GenBank/DDBJ databases">
        <title>Mating type loci evolution in Malassezia.</title>
        <authorList>
            <person name="Coelho M.A."/>
        </authorList>
    </citation>
    <scope>NUCLEOTIDE SEQUENCE</scope>
    <source>
        <strain evidence="5">CBS 9557</strain>
    </source>
</reference>
<evidence type="ECO:0000313" key="6">
    <source>
        <dbReference type="Proteomes" id="UP001213623"/>
    </source>
</evidence>
<keyword evidence="6" id="KW-1185">Reference proteome</keyword>
<dbReference type="GO" id="GO:0032050">
    <property type="term" value="F:clathrin heavy chain binding"/>
    <property type="evidence" value="ECO:0007669"/>
    <property type="project" value="TreeGrafter"/>
</dbReference>
<feature type="compositionally biased region" description="Polar residues" evidence="3">
    <location>
        <begin position="611"/>
        <end position="622"/>
    </location>
</feature>
<comment type="subcellular location">
    <subcellularLocation>
        <location evidence="1">Cytoplasm</location>
    </subcellularLocation>
</comment>
<dbReference type="SUPFAM" id="SSF48464">
    <property type="entry name" value="ENTH/VHS domain"/>
    <property type="match status" value="1"/>
</dbReference>
<evidence type="ECO:0000259" key="4">
    <source>
        <dbReference type="PROSITE" id="PS50942"/>
    </source>
</evidence>
<feature type="region of interest" description="Disordered" evidence="3">
    <location>
        <begin position="450"/>
        <end position="545"/>
    </location>
</feature>
<dbReference type="InterPro" id="IPR013809">
    <property type="entry name" value="ENTH"/>
</dbReference>
<gene>
    <name evidence="5" type="ORF">MNAN1_001485</name>
</gene>
<dbReference type="Gene3D" id="1.20.58.150">
    <property type="entry name" value="ANTH domain"/>
    <property type="match status" value="1"/>
</dbReference>
<evidence type="ECO:0000256" key="1">
    <source>
        <dbReference type="ARBA" id="ARBA00004496"/>
    </source>
</evidence>
<dbReference type="GO" id="GO:0005546">
    <property type="term" value="F:phosphatidylinositol-4,5-bisphosphate binding"/>
    <property type="evidence" value="ECO:0007669"/>
    <property type="project" value="TreeGrafter"/>
</dbReference>
<feature type="compositionally biased region" description="Polar residues" evidence="3">
    <location>
        <begin position="592"/>
        <end position="604"/>
    </location>
</feature>
<dbReference type="GO" id="GO:0030136">
    <property type="term" value="C:clathrin-coated vesicle"/>
    <property type="evidence" value="ECO:0007669"/>
    <property type="project" value="InterPro"/>
</dbReference>
<organism evidence="5 6">
    <name type="scientific">Malassezia nana</name>
    <dbReference type="NCBI Taxonomy" id="180528"/>
    <lineage>
        <taxon>Eukaryota</taxon>
        <taxon>Fungi</taxon>
        <taxon>Dikarya</taxon>
        <taxon>Basidiomycota</taxon>
        <taxon>Ustilaginomycotina</taxon>
        <taxon>Malasseziomycetes</taxon>
        <taxon>Malasseziales</taxon>
        <taxon>Malasseziaceae</taxon>
        <taxon>Malassezia</taxon>
    </lineage>
</organism>
<dbReference type="EMBL" id="CP119893">
    <property type="protein sequence ID" value="WFD26502.1"/>
    <property type="molecule type" value="Genomic_DNA"/>
</dbReference>
<feature type="compositionally biased region" description="Pro residues" evidence="3">
    <location>
        <begin position="456"/>
        <end position="473"/>
    </location>
</feature>
<feature type="compositionally biased region" description="Polar residues" evidence="3">
    <location>
        <begin position="553"/>
        <end position="566"/>
    </location>
</feature>
<dbReference type="PANTHER" id="PTHR22951:SF5">
    <property type="entry name" value="PHOSPHATIDYLINOSITOL-BINDING CLATHRIN ASSEMBLY PROTEIN LAP"/>
    <property type="match status" value="1"/>
</dbReference>
<evidence type="ECO:0000256" key="3">
    <source>
        <dbReference type="SAM" id="MobiDB-lite"/>
    </source>
</evidence>
<feature type="compositionally biased region" description="Basic and acidic residues" evidence="3">
    <location>
        <begin position="288"/>
        <end position="317"/>
    </location>
</feature>
<feature type="region of interest" description="Disordered" evidence="3">
    <location>
        <begin position="791"/>
        <end position="835"/>
    </location>
</feature>
<dbReference type="Pfam" id="PF07651">
    <property type="entry name" value="ANTH"/>
    <property type="match status" value="1"/>
</dbReference>
<evidence type="ECO:0000256" key="2">
    <source>
        <dbReference type="ARBA" id="ARBA00022490"/>
    </source>
</evidence>
<dbReference type="Gene3D" id="1.25.40.90">
    <property type="match status" value="1"/>
</dbReference>
<dbReference type="CDD" id="cd16988">
    <property type="entry name" value="ANTH_N_YAP180"/>
    <property type="match status" value="1"/>
</dbReference>
<dbReference type="InterPro" id="IPR014712">
    <property type="entry name" value="ANTH_dom_sf"/>
</dbReference>
<dbReference type="AlphaFoldDB" id="A0AAF0EHD8"/>
<accession>A0AAF0EHD8</accession>
<feature type="region of interest" description="Disordered" evidence="3">
    <location>
        <begin position="1"/>
        <end position="22"/>
    </location>
</feature>
<dbReference type="Proteomes" id="UP001213623">
    <property type="component" value="Chromosome 2"/>
</dbReference>
<proteinExistence type="predicted"/>
<feature type="domain" description="ENTH" evidence="4">
    <location>
        <begin position="2"/>
        <end position="143"/>
    </location>
</feature>
<dbReference type="PANTHER" id="PTHR22951">
    <property type="entry name" value="CLATHRIN ASSEMBLY PROTEIN"/>
    <property type="match status" value="1"/>
</dbReference>
<dbReference type="GO" id="GO:0006900">
    <property type="term" value="P:vesicle budding from membrane"/>
    <property type="evidence" value="ECO:0007669"/>
    <property type="project" value="TreeGrafter"/>
</dbReference>
<feature type="region of interest" description="Disordered" evidence="3">
    <location>
        <begin position="553"/>
        <end position="572"/>
    </location>
</feature>
<dbReference type="GO" id="GO:0005905">
    <property type="term" value="C:clathrin-coated pit"/>
    <property type="evidence" value="ECO:0007669"/>
    <property type="project" value="TreeGrafter"/>
</dbReference>
<dbReference type="SMART" id="SM00273">
    <property type="entry name" value="ENTH"/>
    <property type="match status" value="1"/>
</dbReference>
<dbReference type="GO" id="GO:0048268">
    <property type="term" value="P:clathrin coat assembly"/>
    <property type="evidence" value="ECO:0007669"/>
    <property type="project" value="InterPro"/>
</dbReference>
<name>A0AAF0EHD8_9BASI</name>
<sequence length="835" mass="89831">MSLHVSFGGYEKSVKGATKPKPTLPKEKYMQPILKAAEGSSTNLQDVFWALQARLEDPNSIVCAKDELTTQTVFKALFVLHTMIRSSAATAVLSYLAGDPSAIRLARVASVGLNEYTYSKLLVKYAKLLEQRILIFQELGYDVVLAGKRDRFARLRKMSVSKGLLREISIIQNIIKPLMDCTFFQQESPNELVVAAFQMILKDLLSFYSAMNEGIINMLEHYFEMSQADAIKSLDIYRRFCFQTENVVAFLDSAKRHSLQLRNSIPNLKHAPLSLAHALEDYLHETDFSQHETTRKSESAKTEDVPPPQEESKKEPAPEAASSKQALKDFFEALEQPSATPFNLAYSGFTSFQTQPDWFGMQSMSTGAPMTTGALMGMMPQVTGNPFGRPSHGFIQPQGTGMNPFTPHIPMTPFLTGQPPPFRTPHQPPLMPQHTMNTTPFDSIFGQLSLQSTSTPAPPPVAETQAPPMPQSPPSFAGTTQKETTGASAPPTQRADIKAPPTSSAVSSQPNLRPQKTGTMNPFSIPSDFEEPEPVKRGPPKPTLNELAMNAWTSKQSTTPTATGNSDAGAKLRPQETGLLGSVASEFVRPSITGTTVHPPSNNLDKPVDATTASIGSQSLGPQQDKGPMSQGVQGSDLLPRQSLPTLQAQNTSSLGVGQPTGVGLGISGSTSPTTMNQHGTPFHNTGLHSLSPSSRPSMDMRFSQLQAQRTGINAFASPSASNLGSLGDVKAFSPGLGSMVGQSALSPSTSVHNLLSSNERASIGTLSLPRHDSLSLGMSSGLDHQSQIASLTGIKPFQPSSEFGANLLRGTSHPPTQPLQSSSEETPGPDLLQL</sequence>
<dbReference type="InterPro" id="IPR045192">
    <property type="entry name" value="AP180-like"/>
</dbReference>
<feature type="compositionally biased region" description="Polar residues" evidence="3">
    <location>
        <begin position="477"/>
        <end position="491"/>
    </location>
</feature>
<dbReference type="GO" id="GO:0000149">
    <property type="term" value="F:SNARE binding"/>
    <property type="evidence" value="ECO:0007669"/>
    <property type="project" value="TreeGrafter"/>
</dbReference>
<dbReference type="InterPro" id="IPR008942">
    <property type="entry name" value="ENTH_VHS"/>
</dbReference>
<feature type="compositionally biased region" description="Polar residues" evidence="3">
    <location>
        <begin position="643"/>
        <end position="656"/>
    </location>
</feature>
<dbReference type="InterPro" id="IPR011417">
    <property type="entry name" value="ANTH_dom"/>
</dbReference>
<feature type="region of interest" description="Disordered" evidence="3">
    <location>
        <begin position="592"/>
        <end position="699"/>
    </location>
</feature>
<dbReference type="FunFam" id="1.20.58.150:FF:000004">
    <property type="entry name" value="ENTH domain protein"/>
    <property type="match status" value="1"/>
</dbReference>
<dbReference type="SUPFAM" id="SSF89009">
    <property type="entry name" value="GAT-like domain"/>
    <property type="match status" value="1"/>
</dbReference>
<dbReference type="GO" id="GO:0005545">
    <property type="term" value="F:1-phosphatidylinositol binding"/>
    <property type="evidence" value="ECO:0007669"/>
    <property type="project" value="InterPro"/>
</dbReference>
<keyword evidence="2" id="KW-0963">Cytoplasm</keyword>
<dbReference type="GO" id="GO:0072583">
    <property type="term" value="P:clathrin-dependent endocytosis"/>
    <property type="evidence" value="ECO:0007669"/>
    <property type="project" value="InterPro"/>
</dbReference>
<protein>
    <recommendedName>
        <fullName evidence="4">ENTH domain-containing protein</fullName>
    </recommendedName>
</protein>
<feature type="compositionally biased region" description="Polar residues" evidence="3">
    <location>
        <begin position="501"/>
        <end position="524"/>
    </location>
</feature>
<feature type="region of interest" description="Disordered" evidence="3">
    <location>
        <begin position="288"/>
        <end position="323"/>
    </location>
</feature>